<feature type="compositionally biased region" description="Pro residues" evidence="1">
    <location>
        <begin position="99"/>
        <end position="112"/>
    </location>
</feature>
<comment type="caution">
    <text evidence="2">The sequence shown here is derived from an EMBL/GenBank/DDBJ whole genome shotgun (WGS) entry which is preliminary data.</text>
</comment>
<evidence type="ECO:0000313" key="3">
    <source>
        <dbReference type="Proteomes" id="UP000730482"/>
    </source>
</evidence>
<gene>
    <name evidence="2" type="ORF">KGQ19_16010</name>
</gene>
<dbReference type="RefSeq" id="WP_212009958.1">
    <property type="nucleotide sequence ID" value="NZ_JAAFYZ010000047.1"/>
</dbReference>
<evidence type="ECO:0000313" key="2">
    <source>
        <dbReference type="EMBL" id="MBS2548371.1"/>
    </source>
</evidence>
<organism evidence="2 3">
    <name type="scientific">Catenulispora pinistramenti</name>
    <dbReference type="NCBI Taxonomy" id="2705254"/>
    <lineage>
        <taxon>Bacteria</taxon>
        <taxon>Bacillati</taxon>
        <taxon>Actinomycetota</taxon>
        <taxon>Actinomycetes</taxon>
        <taxon>Catenulisporales</taxon>
        <taxon>Catenulisporaceae</taxon>
        <taxon>Catenulispora</taxon>
    </lineage>
</organism>
<evidence type="ECO:0000256" key="1">
    <source>
        <dbReference type="SAM" id="MobiDB-lite"/>
    </source>
</evidence>
<proteinExistence type="predicted"/>
<keyword evidence="3" id="KW-1185">Reference proteome</keyword>
<accession>A0ABS5KQP5</accession>
<name>A0ABS5KQP5_9ACTN</name>
<sequence>MTSLLSTLEKRLAADFARYHIRAQALRFVASVASTFALQLATGTSDVGWKAALATLFGIAVTTGRQLWPTLPWKLVTDHLHAAQAAEVAPRTGMAANPPSTPVPPAGPAPTA</sequence>
<protein>
    <submittedName>
        <fullName evidence="2">Uncharacterized protein</fullName>
    </submittedName>
</protein>
<dbReference type="EMBL" id="JAAFYZ010000047">
    <property type="protein sequence ID" value="MBS2548371.1"/>
    <property type="molecule type" value="Genomic_DNA"/>
</dbReference>
<dbReference type="Proteomes" id="UP000730482">
    <property type="component" value="Unassembled WGS sequence"/>
</dbReference>
<feature type="region of interest" description="Disordered" evidence="1">
    <location>
        <begin position="87"/>
        <end position="112"/>
    </location>
</feature>
<reference evidence="2 3" key="1">
    <citation type="submission" date="2020-02" db="EMBL/GenBank/DDBJ databases">
        <title>Acidophilic actinobacteria isolated from forest soil.</title>
        <authorList>
            <person name="Golinska P."/>
        </authorList>
    </citation>
    <scope>NUCLEOTIDE SEQUENCE [LARGE SCALE GENOMIC DNA]</scope>
    <source>
        <strain evidence="2 3">NL8</strain>
    </source>
</reference>